<keyword evidence="2" id="KW-1185">Reference proteome</keyword>
<evidence type="ECO:0000313" key="1">
    <source>
        <dbReference type="EMBL" id="SHN25501.1"/>
    </source>
</evidence>
<dbReference type="EMBL" id="FRCY01000014">
    <property type="protein sequence ID" value="SHN25501.1"/>
    <property type="molecule type" value="Genomic_DNA"/>
</dbReference>
<name>A0A1M7Q547_9BACT</name>
<evidence type="ECO:0000313" key="2">
    <source>
        <dbReference type="Proteomes" id="UP000184513"/>
    </source>
</evidence>
<protein>
    <recommendedName>
        <fullName evidence="3">Complex I intermediate-associated protein 30 (CIA30)</fullName>
    </recommendedName>
</protein>
<proteinExistence type="predicted"/>
<gene>
    <name evidence="1" type="ORF">SAMN04488057_11430</name>
</gene>
<dbReference type="AlphaFoldDB" id="A0A1M7Q547"/>
<reference evidence="1 2" key="1">
    <citation type="submission" date="2016-11" db="EMBL/GenBank/DDBJ databases">
        <authorList>
            <person name="Jaros S."/>
            <person name="Januszkiewicz K."/>
            <person name="Wedrychowicz H."/>
        </authorList>
    </citation>
    <scope>NUCLEOTIDE SEQUENCE [LARGE SCALE GENOMIC DNA]</scope>
    <source>
        <strain evidence="1 2">CGMCC 1.6102</strain>
    </source>
</reference>
<dbReference type="STRING" id="388280.SAMN04488057_11430"/>
<sequence length="235" mass="26420">MNYCFIHFDPLEIRALFKGIYKSETMIHSRFLISGLLPVLMSVSAPLAWGQSGASLLFREDFKEIPAATPVTEDHLVNEELELHLYGDAKNQLKKSNHPEIPNDPFYLWSGTCEGTWAMALSWKKGGIDLRNGGKIRFRSRQSGFHRLRMILELDAGNWVISEDEVGETPDWVVSEFEIGEMTWRELNIGRIVEGKPVANPDFSKVSKIGFTDLMAGGGTPASSRLDWVAVYKGD</sequence>
<accession>A0A1M7Q547</accession>
<evidence type="ECO:0008006" key="3">
    <source>
        <dbReference type="Google" id="ProtNLM"/>
    </source>
</evidence>
<dbReference type="Proteomes" id="UP000184513">
    <property type="component" value="Unassembled WGS sequence"/>
</dbReference>
<organism evidence="1 2">
    <name type="scientific">Cyclobacterium lianum</name>
    <dbReference type="NCBI Taxonomy" id="388280"/>
    <lineage>
        <taxon>Bacteria</taxon>
        <taxon>Pseudomonadati</taxon>
        <taxon>Bacteroidota</taxon>
        <taxon>Cytophagia</taxon>
        <taxon>Cytophagales</taxon>
        <taxon>Cyclobacteriaceae</taxon>
        <taxon>Cyclobacterium</taxon>
    </lineage>
</organism>